<accession>A0A427A373</accession>
<reference evidence="2 3" key="1">
    <citation type="journal article" date="2014" name="Agronomy (Basel)">
        <title>A Draft Genome Sequence for Ensete ventricosum, the Drought-Tolerant Tree Against Hunger.</title>
        <authorList>
            <person name="Harrison J."/>
            <person name="Moore K.A."/>
            <person name="Paszkiewicz K."/>
            <person name="Jones T."/>
            <person name="Grant M."/>
            <person name="Ambacheew D."/>
            <person name="Muzemil S."/>
            <person name="Studholme D.J."/>
        </authorList>
    </citation>
    <scope>NUCLEOTIDE SEQUENCE [LARGE SCALE GENOMIC DNA]</scope>
</reference>
<dbReference type="AlphaFoldDB" id="A0A427A373"/>
<organism evidence="2 3">
    <name type="scientific">Ensete ventricosum</name>
    <name type="common">Abyssinian banana</name>
    <name type="synonym">Musa ensete</name>
    <dbReference type="NCBI Taxonomy" id="4639"/>
    <lineage>
        <taxon>Eukaryota</taxon>
        <taxon>Viridiplantae</taxon>
        <taxon>Streptophyta</taxon>
        <taxon>Embryophyta</taxon>
        <taxon>Tracheophyta</taxon>
        <taxon>Spermatophyta</taxon>
        <taxon>Magnoliopsida</taxon>
        <taxon>Liliopsida</taxon>
        <taxon>Zingiberales</taxon>
        <taxon>Musaceae</taxon>
        <taxon>Ensete</taxon>
    </lineage>
</organism>
<feature type="compositionally biased region" description="Basic residues" evidence="1">
    <location>
        <begin position="41"/>
        <end position="54"/>
    </location>
</feature>
<gene>
    <name evidence="2" type="ORF">B296_00001744</name>
</gene>
<feature type="region of interest" description="Disordered" evidence="1">
    <location>
        <begin position="34"/>
        <end position="70"/>
    </location>
</feature>
<dbReference type="Proteomes" id="UP000287651">
    <property type="component" value="Unassembled WGS sequence"/>
</dbReference>
<name>A0A427A373_ENSVE</name>
<evidence type="ECO:0000313" key="3">
    <source>
        <dbReference type="Proteomes" id="UP000287651"/>
    </source>
</evidence>
<evidence type="ECO:0000313" key="2">
    <source>
        <dbReference type="EMBL" id="RRT70695.1"/>
    </source>
</evidence>
<proteinExistence type="predicted"/>
<comment type="caution">
    <text evidence="2">The sequence shown here is derived from an EMBL/GenBank/DDBJ whole genome shotgun (WGS) entry which is preliminary data.</text>
</comment>
<protein>
    <submittedName>
        <fullName evidence="2">Uncharacterized protein</fullName>
    </submittedName>
</protein>
<evidence type="ECO:0000256" key="1">
    <source>
        <dbReference type="SAM" id="MobiDB-lite"/>
    </source>
</evidence>
<dbReference type="EMBL" id="AMZH03003933">
    <property type="protein sequence ID" value="RRT70695.1"/>
    <property type="molecule type" value="Genomic_DNA"/>
</dbReference>
<sequence length="149" mass="16593">MSRSSLVLLPGWESHETRGEFFFSVRTSTTYLSPKASDIRHRMRGKKKKKKKKKKEDDGGITMEGGGLVPQSKPDVVRAVASSRFTPTGCPAVLVVDENLDDAASANKRLNNTCHRHHQVVIISSEVKFLAAAFVLTHGFPSFFYLPYL</sequence>